<keyword evidence="6" id="KW-1185">Reference proteome</keyword>
<dbReference type="PANTHER" id="PTHR48081:SF8">
    <property type="entry name" value="ALPHA_BETA HYDROLASE FOLD-3 DOMAIN-CONTAINING PROTEIN-RELATED"/>
    <property type="match status" value="1"/>
</dbReference>
<gene>
    <name evidence="5" type="ORF">NRP21_15645</name>
</gene>
<evidence type="ECO:0000256" key="2">
    <source>
        <dbReference type="SAM" id="MobiDB-lite"/>
    </source>
</evidence>
<name>A0ABT1X5W2_9PROT</name>
<evidence type="ECO:0000313" key="5">
    <source>
        <dbReference type="EMBL" id="MCR0983490.1"/>
    </source>
</evidence>
<proteinExistence type="predicted"/>
<evidence type="ECO:0000256" key="1">
    <source>
        <dbReference type="ARBA" id="ARBA00022801"/>
    </source>
</evidence>
<dbReference type="PANTHER" id="PTHR48081">
    <property type="entry name" value="AB HYDROLASE SUPERFAMILY PROTEIN C4A8.06C"/>
    <property type="match status" value="1"/>
</dbReference>
<dbReference type="GO" id="GO:0016787">
    <property type="term" value="F:hydrolase activity"/>
    <property type="evidence" value="ECO:0007669"/>
    <property type="project" value="UniProtKB-KW"/>
</dbReference>
<dbReference type="InterPro" id="IPR018684">
    <property type="entry name" value="DUF2171"/>
</dbReference>
<dbReference type="InterPro" id="IPR050300">
    <property type="entry name" value="GDXG_lipolytic_enzyme"/>
</dbReference>
<protein>
    <submittedName>
        <fullName evidence="5">Alpha/beta hydrolase fold domain-containing protein</fullName>
    </submittedName>
</protein>
<feature type="signal peptide" evidence="3">
    <location>
        <begin position="1"/>
        <end position="19"/>
    </location>
</feature>
<feature type="domain" description="Alpha/beta hydrolase fold-3" evidence="4">
    <location>
        <begin position="151"/>
        <end position="357"/>
    </location>
</feature>
<evidence type="ECO:0000313" key="6">
    <source>
        <dbReference type="Proteomes" id="UP001524642"/>
    </source>
</evidence>
<dbReference type="EMBL" id="JANJOU010000013">
    <property type="protein sequence ID" value="MCR0983490.1"/>
    <property type="molecule type" value="Genomic_DNA"/>
</dbReference>
<sequence length="474" mass="49431">MRPAATLAALLLSSTAGLAQGTSPAPVPAPQPPAVAQQPSSLGERLGDATRAIAGNPAANADRDMLRVLAALNDLKPRPIEELSPEEARRQPSAADAVQELLRRNNQPPAPSLGVAARDITLPGPGGALMARVYTPDGPVAGGGGVQRPVILYFHGGGFVIADLNTYDATPRALSHRTGAIAVAVRYRQAPENRFPAAHDDAFAAYRWVVANAASLGGDPRRVAVVGESAGGNLAANVAIAARDAGVQAPVAQVLVYPMAGVDMNTESYRDNAGAKPLNRAMMGWFMGHYLRNDADKQDPRVDLVGRASFVNLPPATVVTAGIDPLRSDGLALAEKMQEAGVPVAARNYPGVTHEFFGMGPVVQAAADAEAYVAARLGMAFGTVSPDLPPAGPARRLGLAARIEERMEVVGSDGGHVGTVDYIDGARLMLTKSDPAADGKQHALGLETVAAVEGRRVQLSMPAEQARREWREVN</sequence>
<dbReference type="InterPro" id="IPR029058">
    <property type="entry name" value="AB_hydrolase_fold"/>
</dbReference>
<dbReference type="Pfam" id="PF07859">
    <property type="entry name" value="Abhydrolase_3"/>
    <property type="match status" value="1"/>
</dbReference>
<feature type="chain" id="PRO_5046939794" evidence="3">
    <location>
        <begin position="20"/>
        <end position="474"/>
    </location>
</feature>
<dbReference type="Pfam" id="PF09939">
    <property type="entry name" value="DUF2171"/>
    <property type="match status" value="1"/>
</dbReference>
<accession>A0ABT1X5W2</accession>
<evidence type="ECO:0000259" key="4">
    <source>
        <dbReference type="Pfam" id="PF07859"/>
    </source>
</evidence>
<comment type="caution">
    <text evidence="5">The sequence shown here is derived from an EMBL/GenBank/DDBJ whole genome shotgun (WGS) entry which is preliminary data.</text>
</comment>
<dbReference type="InterPro" id="IPR013094">
    <property type="entry name" value="AB_hydrolase_3"/>
</dbReference>
<reference evidence="5 6" key="1">
    <citation type="submission" date="2022-06" db="EMBL/GenBank/DDBJ databases">
        <title>Roseomonas CN29.</title>
        <authorList>
            <person name="Cheng Y."/>
            <person name="He X."/>
        </authorList>
    </citation>
    <scope>NUCLEOTIDE SEQUENCE [LARGE SCALE GENOMIC DNA]</scope>
    <source>
        <strain evidence="5 6">CN29</strain>
    </source>
</reference>
<keyword evidence="3" id="KW-0732">Signal</keyword>
<keyword evidence="1 5" id="KW-0378">Hydrolase</keyword>
<dbReference type="RefSeq" id="WP_257717158.1">
    <property type="nucleotide sequence ID" value="NZ_JANJOU010000013.1"/>
</dbReference>
<feature type="region of interest" description="Disordered" evidence="2">
    <location>
        <begin position="18"/>
        <end position="43"/>
    </location>
</feature>
<organism evidence="5 6">
    <name type="scientific">Roseomonas populi</name>
    <dbReference type="NCBI Taxonomy" id="3121582"/>
    <lineage>
        <taxon>Bacteria</taxon>
        <taxon>Pseudomonadati</taxon>
        <taxon>Pseudomonadota</taxon>
        <taxon>Alphaproteobacteria</taxon>
        <taxon>Acetobacterales</taxon>
        <taxon>Roseomonadaceae</taxon>
        <taxon>Roseomonas</taxon>
    </lineage>
</organism>
<dbReference type="Gene3D" id="3.40.50.1820">
    <property type="entry name" value="alpha/beta hydrolase"/>
    <property type="match status" value="1"/>
</dbReference>
<dbReference type="SUPFAM" id="SSF53474">
    <property type="entry name" value="alpha/beta-Hydrolases"/>
    <property type="match status" value="1"/>
</dbReference>
<evidence type="ECO:0000256" key="3">
    <source>
        <dbReference type="SAM" id="SignalP"/>
    </source>
</evidence>
<dbReference type="Proteomes" id="UP001524642">
    <property type="component" value="Unassembled WGS sequence"/>
</dbReference>